<dbReference type="InterPro" id="IPR013083">
    <property type="entry name" value="Znf_RING/FYVE/PHD"/>
</dbReference>
<dbReference type="EC" id="2.3.2.31" evidence="4"/>
<keyword evidence="13" id="KW-0472">Membrane</keyword>
<dbReference type="GO" id="GO:0005737">
    <property type="term" value="C:cytoplasm"/>
    <property type="evidence" value="ECO:0007669"/>
    <property type="project" value="UniProtKB-ARBA"/>
</dbReference>
<dbReference type="PROSITE" id="PS51873">
    <property type="entry name" value="TRIAD"/>
    <property type="match status" value="1"/>
</dbReference>
<dbReference type="InParanoid" id="A0A0C2TUU7"/>
<evidence type="ECO:0000256" key="1">
    <source>
        <dbReference type="ARBA" id="ARBA00001798"/>
    </source>
</evidence>
<dbReference type="CDD" id="cd23134">
    <property type="entry name" value="RING-HC_ITT1-like"/>
    <property type="match status" value="1"/>
</dbReference>
<evidence type="ECO:0000256" key="14">
    <source>
        <dbReference type="ARBA" id="ARBA00044508"/>
    </source>
</evidence>
<evidence type="ECO:0000256" key="9">
    <source>
        <dbReference type="ARBA" id="ARBA00022771"/>
    </source>
</evidence>
<dbReference type="SUPFAM" id="SSF57850">
    <property type="entry name" value="RING/U-box"/>
    <property type="match status" value="3"/>
</dbReference>
<evidence type="ECO:0000259" key="18">
    <source>
        <dbReference type="PROSITE" id="PS51873"/>
    </source>
</evidence>
<evidence type="ECO:0000256" key="5">
    <source>
        <dbReference type="ARBA" id="ARBA00022679"/>
    </source>
</evidence>
<comment type="subcellular location">
    <subcellularLocation>
        <location evidence="2">Membrane</location>
        <topology evidence="2">Single-pass membrane protein</topology>
    </subcellularLocation>
</comment>
<dbReference type="InterPro" id="IPR031127">
    <property type="entry name" value="E3_UB_ligase_RBR"/>
</dbReference>
<evidence type="ECO:0000256" key="11">
    <source>
        <dbReference type="ARBA" id="ARBA00022833"/>
    </source>
</evidence>
<dbReference type="Gene3D" id="1.20.120.1750">
    <property type="match status" value="1"/>
</dbReference>
<keyword evidence="10" id="KW-0833">Ubl conjugation pathway</keyword>
<organism evidence="19 20">
    <name type="scientific">Amanita muscaria (strain Koide BX008)</name>
    <dbReference type="NCBI Taxonomy" id="946122"/>
    <lineage>
        <taxon>Eukaryota</taxon>
        <taxon>Fungi</taxon>
        <taxon>Dikarya</taxon>
        <taxon>Basidiomycota</taxon>
        <taxon>Agaricomycotina</taxon>
        <taxon>Agaricomycetes</taxon>
        <taxon>Agaricomycetidae</taxon>
        <taxon>Agaricales</taxon>
        <taxon>Pluteineae</taxon>
        <taxon>Amanitaceae</taxon>
        <taxon>Amanita</taxon>
    </lineage>
</organism>
<evidence type="ECO:0000256" key="7">
    <source>
        <dbReference type="ARBA" id="ARBA00022723"/>
    </source>
</evidence>
<sequence length="458" mass="52218">MDTSIGEKDEESCKVLQLEEYEVLQSIYPDYAMKEKSSGSIKLEVPVELGEQYTININEDGTLAHQTAEAKSQVISLSTLPPVLLDIILPSSYPVFDPPELVSVRAMHFWLPGIPQLRNLLNEMWQPGEGILYNWIEYLRTGEFLKGMELTAKNNVIQLCHPAPRILASLLESYETLIKSTQFNNSSYLCSICFMSFKGSKCLQLSCNHTFCRSCLADYWKLCIAEGEVGKVGCADPECVKEGREAKVDEVARIVTDEEVRRWKWLREKRTFDRDPTMIHCPMPFCQVPVCKSAVDDEDGSGWFRFRQCTSCGYTFCGMCKRLWHGPHTACSVEHSEKLVLEYLQTEEGSQQRRDIERQYGRATISKLVKNYQEEIVNQQYMKASTTGCPKCDVRVEKSHGCNHMTCRKCGTHFCYRCGSRLNGQDPYSHFSAAGSSCYYKLFDSTAEDWVDVEGFVD</sequence>
<dbReference type="PROSITE" id="PS00518">
    <property type="entry name" value="ZF_RING_1"/>
    <property type="match status" value="1"/>
</dbReference>
<evidence type="ECO:0000256" key="10">
    <source>
        <dbReference type="ARBA" id="ARBA00022786"/>
    </source>
</evidence>
<dbReference type="SMART" id="SM00591">
    <property type="entry name" value="RWD"/>
    <property type="match status" value="1"/>
</dbReference>
<dbReference type="Pfam" id="PF01485">
    <property type="entry name" value="IBR"/>
    <property type="match status" value="1"/>
</dbReference>
<accession>A0A0C2TUU7</accession>
<dbReference type="InterPro" id="IPR016135">
    <property type="entry name" value="UBQ-conjugating_enzyme/RWD"/>
</dbReference>
<dbReference type="STRING" id="946122.A0A0C2TUU7"/>
<dbReference type="GO" id="GO:0031090">
    <property type="term" value="C:organelle membrane"/>
    <property type="evidence" value="ECO:0007669"/>
    <property type="project" value="UniProtKB-ARBA"/>
</dbReference>
<dbReference type="InterPro" id="IPR001841">
    <property type="entry name" value="Znf_RING"/>
</dbReference>
<evidence type="ECO:0000256" key="12">
    <source>
        <dbReference type="ARBA" id="ARBA00022989"/>
    </source>
</evidence>
<keyword evidence="5" id="KW-0808">Transferase</keyword>
<dbReference type="SMART" id="SM00647">
    <property type="entry name" value="IBR"/>
    <property type="match status" value="2"/>
</dbReference>
<reference evidence="19 20" key="1">
    <citation type="submission" date="2014-04" db="EMBL/GenBank/DDBJ databases">
        <title>Evolutionary Origins and Diversification of the Mycorrhizal Mutualists.</title>
        <authorList>
            <consortium name="DOE Joint Genome Institute"/>
            <consortium name="Mycorrhizal Genomics Consortium"/>
            <person name="Kohler A."/>
            <person name="Kuo A."/>
            <person name="Nagy L.G."/>
            <person name="Floudas D."/>
            <person name="Copeland A."/>
            <person name="Barry K.W."/>
            <person name="Cichocki N."/>
            <person name="Veneault-Fourrey C."/>
            <person name="LaButti K."/>
            <person name="Lindquist E.A."/>
            <person name="Lipzen A."/>
            <person name="Lundell T."/>
            <person name="Morin E."/>
            <person name="Murat C."/>
            <person name="Riley R."/>
            <person name="Ohm R."/>
            <person name="Sun H."/>
            <person name="Tunlid A."/>
            <person name="Henrissat B."/>
            <person name="Grigoriev I.V."/>
            <person name="Hibbett D.S."/>
            <person name="Martin F."/>
        </authorList>
    </citation>
    <scope>NUCLEOTIDE SEQUENCE [LARGE SCALE GENOMIC DNA]</scope>
    <source>
        <strain evidence="19 20">Koide BX008</strain>
    </source>
</reference>
<keyword evidence="7" id="KW-0479">Metal-binding</keyword>
<keyword evidence="6" id="KW-0812">Transmembrane</keyword>
<dbReference type="Gene3D" id="3.10.110.10">
    <property type="entry name" value="Ubiquitin Conjugating Enzyme"/>
    <property type="match status" value="1"/>
</dbReference>
<evidence type="ECO:0000256" key="6">
    <source>
        <dbReference type="ARBA" id="ARBA00022692"/>
    </source>
</evidence>
<keyword evidence="9 15" id="KW-0863">Zinc-finger</keyword>
<dbReference type="SUPFAM" id="SSF54495">
    <property type="entry name" value="UBC-like"/>
    <property type="match status" value="1"/>
</dbReference>
<keyword evidence="12" id="KW-1133">Transmembrane helix</keyword>
<dbReference type="CDD" id="cd23820">
    <property type="entry name" value="RWD_RNF14"/>
    <property type="match status" value="1"/>
</dbReference>
<evidence type="ECO:0000256" key="4">
    <source>
        <dbReference type="ARBA" id="ARBA00012251"/>
    </source>
</evidence>
<dbReference type="Pfam" id="PF22191">
    <property type="entry name" value="IBR_1"/>
    <property type="match status" value="1"/>
</dbReference>
<dbReference type="EMBL" id="KN818223">
    <property type="protein sequence ID" value="KIL71079.1"/>
    <property type="molecule type" value="Genomic_DNA"/>
</dbReference>
<feature type="domain" description="RING-type" evidence="18">
    <location>
        <begin position="186"/>
        <end position="442"/>
    </location>
</feature>
<evidence type="ECO:0000256" key="13">
    <source>
        <dbReference type="ARBA" id="ARBA00023136"/>
    </source>
</evidence>
<comment type="pathway">
    <text evidence="3">Protein modification; protein ubiquitination.</text>
</comment>
<dbReference type="FunCoup" id="A0A0C2TUU7">
    <property type="interactions" value="140"/>
</dbReference>
<evidence type="ECO:0000259" key="17">
    <source>
        <dbReference type="PROSITE" id="PS50908"/>
    </source>
</evidence>
<evidence type="ECO:0000313" key="19">
    <source>
        <dbReference type="EMBL" id="KIL71079.1"/>
    </source>
</evidence>
<dbReference type="GO" id="GO:0008270">
    <property type="term" value="F:zinc ion binding"/>
    <property type="evidence" value="ECO:0007669"/>
    <property type="project" value="UniProtKB-KW"/>
</dbReference>
<evidence type="ECO:0000256" key="3">
    <source>
        <dbReference type="ARBA" id="ARBA00004906"/>
    </source>
</evidence>
<dbReference type="PROSITE" id="PS50089">
    <property type="entry name" value="ZF_RING_2"/>
    <property type="match status" value="1"/>
</dbReference>
<dbReference type="Gene3D" id="3.30.40.10">
    <property type="entry name" value="Zinc/RING finger domain, C3HC4 (zinc finger)"/>
    <property type="match status" value="1"/>
</dbReference>
<dbReference type="PROSITE" id="PS50908">
    <property type="entry name" value="RWD"/>
    <property type="match status" value="1"/>
</dbReference>
<evidence type="ECO:0000313" key="20">
    <source>
        <dbReference type="Proteomes" id="UP000054549"/>
    </source>
</evidence>
<dbReference type="Pfam" id="PF05773">
    <property type="entry name" value="RWD"/>
    <property type="match status" value="1"/>
</dbReference>
<dbReference type="InterPro" id="IPR006575">
    <property type="entry name" value="RWD_dom"/>
</dbReference>
<comment type="catalytic activity">
    <reaction evidence="1">
        <text>[E2 ubiquitin-conjugating enzyme]-S-ubiquitinyl-L-cysteine + [acceptor protein]-L-lysine = [E2 ubiquitin-conjugating enzyme]-L-cysteine + [acceptor protein]-N(6)-ubiquitinyl-L-lysine.</text>
        <dbReference type="EC" id="2.3.2.31"/>
    </reaction>
</comment>
<keyword evidence="8" id="KW-0677">Repeat</keyword>
<keyword evidence="11" id="KW-0862">Zinc</keyword>
<comment type="similarity">
    <text evidence="14">Belongs to the RBR family. RNF14 subfamily.</text>
</comment>
<dbReference type="OrthoDB" id="1431934at2759"/>
<name>A0A0C2TUU7_AMAMK</name>
<dbReference type="CDD" id="cd20354">
    <property type="entry name" value="Rcat_RBR_RNF14"/>
    <property type="match status" value="1"/>
</dbReference>
<dbReference type="GO" id="GO:0061630">
    <property type="term" value="F:ubiquitin protein ligase activity"/>
    <property type="evidence" value="ECO:0007669"/>
    <property type="project" value="UniProtKB-EC"/>
</dbReference>
<dbReference type="InterPro" id="IPR017907">
    <property type="entry name" value="Znf_RING_CS"/>
</dbReference>
<feature type="domain" description="RWD" evidence="17">
    <location>
        <begin position="19"/>
        <end position="148"/>
    </location>
</feature>
<evidence type="ECO:0000256" key="15">
    <source>
        <dbReference type="PROSITE-ProRule" id="PRU00175"/>
    </source>
</evidence>
<dbReference type="AlphaFoldDB" id="A0A0C2TUU7"/>
<dbReference type="InterPro" id="IPR047548">
    <property type="entry name" value="Rcat_RBR_RNF14"/>
</dbReference>
<proteinExistence type="inferred from homology"/>
<feature type="domain" description="RING-type" evidence="16">
    <location>
        <begin position="190"/>
        <end position="223"/>
    </location>
</feature>
<dbReference type="Proteomes" id="UP000054549">
    <property type="component" value="Unassembled WGS sequence"/>
</dbReference>
<dbReference type="InterPro" id="IPR044066">
    <property type="entry name" value="TRIAD_supradom"/>
</dbReference>
<gene>
    <name evidence="19" type="ORF">M378DRAFT_183590</name>
</gene>
<dbReference type="PANTHER" id="PTHR11685">
    <property type="entry name" value="RBR FAMILY RING FINGER AND IBR DOMAIN-CONTAINING"/>
    <property type="match status" value="1"/>
</dbReference>
<evidence type="ECO:0000256" key="2">
    <source>
        <dbReference type="ARBA" id="ARBA00004167"/>
    </source>
</evidence>
<protein>
    <recommendedName>
        <fullName evidence="4">RBR-type E3 ubiquitin transferase</fullName>
        <ecNumber evidence="4">2.3.2.31</ecNumber>
    </recommendedName>
</protein>
<evidence type="ECO:0000256" key="8">
    <source>
        <dbReference type="ARBA" id="ARBA00022737"/>
    </source>
</evidence>
<keyword evidence="20" id="KW-1185">Reference proteome</keyword>
<dbReference type="CDD" id="cd20341">
    <property type="entry name" value="BRcat_RBR_RNF14"/>
    <property type="match status" value="1"/>
</dbReference>
<dbReference type="GO" id="GO:0016567">
    <property type="term" value="P:protein ubiquitination"/>
    <property type="evidence" value="ECO:0007669"/>
    <property type="project" value="InterPro"/>
</dbReference>
<evidence type="ECO:0000259" key="16">
    <source>
        <dbReference type="PROSITE" id="PS50089"/>
    </source>
</evidence>
<dbReference type="InterPro" id="IPR002867">
    <property type="entry name" value="IBR_dom"/>
</dbReference>
<dbReference type="HOGENOM" id="CLU_021364_2_2_1"/>
<dbReference type="FunFam" id="3.30.40.10:FF:000051">
    <property type="entry name" value="RBR-type E3 ubiquitin transferase"/>
    <property type="match status" value="1"/>
</dbReference>